<keyword evidence="3" id="KW-1185">Reference proteome</keyword>
<feature type="transmembrane region" description="Helical" evidence="1">
    <location>
        <begin position="7"/>
        <end position="30"/>
    </location>
</feature>
<dbReference type="AlphaFoldDB" id="K3Y451"/>
<evidence type="ECO:0000313" key="3">
    <source>
        <dbReference type="Proteomes" id="UP000004995"/>
    </source>
</evidence>
<dbReference type="InParanoid" id="K3Y451"/>
<sequence>MKVICKLYVQLEESFCIVVLSSFVIFFNLITW</sequence>
<evidence type="ECO:0000256" key="1">
    <source>
        <dbReference type="SAM" id="Phobius"/>
    </source>
</evidence>
<evidence type="ECO:0000313" key="2">
    <source>
        <dbReference type="EnsemblPlants" id="KQL11234"/>
    </source>
</evidence>
<dbReference type="EMBL" id="AGNK02002587">
    <property type="status" value="NOT_ANNOTATED_CDS"/>
    <property type="molecule type" value="Genomic_DNA"/>
</dbReference>
<dbReference type="Gramene" id="KQL11234">
    <property type="protein sequence ID" value="KQL11234"/>
    <property type="gene ID" value="SETIT_008989mg"/>
</dbReference>
<keyword evidence="1" id="KW-1133">Transmembrane helix</keyword>
<reference evidence="2" key="2">
    <citation type="submission" date="2018-08" db="UniProtKB">
        <authorList>
            <consortium name="EnsemblPlants"/>
        </authorList>
    </citation>
    <scope>IDENTIFICATION</scope>
    <source>
        <strain evidence="2">Yugu1</strain>
    </source>
</reference>
<organism evidence="2 3">
    <name type="scientific">Setaria italica</name>
    <name type="common">Foxtail millet</name>
    <name type="synonym">Panicum italicum</name>
    <dbReference type="NCBI Taxonomy" id="4555"/>
    <lineage>
        <taxon>Eukaryota</taxon>
        <taxon>Viridiplantae</taxon>
        <taxon>Streptophyta</taxon>
        <taxon>Embryophyta</taxon>
        <taxon>Tracheophyta</taxon>
        <taxon>Spermatophyta</taxon>
        <taxon>Magnoliopsida</taxon>
        <taxon>Liliopsida</taxon>
        <taxon>Poales</taxon>
        <taxon>Poaceae</taxon>
        <taxon>PACMAD clade</taxon>
        <taxon>Panicoideae</taxon>
        <taxon>Panicodae</taxon>
        <taxon>Paniceae</taxon>
        <taxon>Cenchrinae</taxon>
        <taxon>Setaria</taxon>
    </lineage>
</organism>
<accession>K3Y451</accession>
<name>K3Y451_SETIT</name>
<dbReference type="EnsemblPlants" id="KQL11234">
    <property type="protein sequence ID" value="KQL11234"/>
    <property type="gene ID" value="SETIT_008989mg"/>
</dbReference>
<dbReference type="HOGENOM" id="CLU_3393076_0_0_1"/>
<proteinExistence type="predicted"/>
<keyword evidence="1" id="KW-0812">Transmembrane</keyword>
<reference evidence="3" key="1">
    <citation type="journal article" date="2012" name="Nat. Biotechnol.">
        <title>Reference genome sequence of the model plant Setaria.</title>
        <authorList>
            <person name="Bennetzen J.L."/>
            <person name="Schmutz J."/>
            <person name="Wang H."/>
            <person name="Percifield R."/>
            <person name="Hawkins J."/>
            <person name="Pontaroli A.C."/>
            <person name="Estep M."/>
            <person name="Feng L."/>
            <person name="Vaughn J.N."/>
            <person name="Grimwood J."/>
            <person name="Jenkins J."/>
            <person name="Barry K."/>
            <person name="Lindquist E."/>
            <person name="Hellsten U."/>
            <person name="Deshpande S."/>
            <person name="Wang X."/>
            <person name="Wu X."/>
            <person name="Mitros T."/>
            <person name="Triplett J."/>
            <person name="Yang X."/>
            <person name="Ye C.Y."/>
            <person name="Mauro-Herrera M."/>
            <person name="Wang L."/>
            <person name="Li P."/>
            <person name="Sharma M."/>
            <person name="Sharma R."/>
            <person name="Ronald P.C."/>
            <person name="Panaud O."/>
            <person name="Kellogg E.A."/>
            <person name="Brutnell T.P."/>
            <person name="Doust A.N."/>
            <person name="Tuskan G.A."/>
            <person name="Rokhsar D."/>
            <person name="Devos K.M."/>
        </authorList>
    </citation>
    <scope>NUCLEOTIDE SEQUENCE [LARGE SCALE GENOMIC DNA]</scope>
    <source>
        <strain evidence="3">cv. Yugu1</strain>
    </source>
</reference>
<keyword evidence="1" id="KW-0472">Membrane</keyword>
<dbReference type="Proteomes" id="UP000004995">
    <property type="component" value="Unassembled WGS sequence"/>
</dbReference>
<protein>
    <submittedName>
        <fullName evidence="2">Uncharacterized protein</fullName>
    </submittedName>
</protein>